<sequence>MKVRLLILIFVSAVFNGYSQFELPKKTLKIAPISNPSGQTSPTTSTSSALKYPSIFDKKDNLAGKISLLNQKPEETKSVMETEKFESQSKEYTDRLNKKSDGKILEKFKSDSFLGQFKVGTKIISIACRDHEAPDGDLVRIWLNDKMAVDAILLDVDFKEVYLELNEGINKIEIEALNQGESGPNTAQFVIYDQKKGTVTTNKWNLTTGVRAKIIILKEDGVLEEKK</sequence>
<dbReference type="EMBL" id="JACSOD020000498">
    <property type="protein sequence ID" value="MBM6500156.1"/>
    <property type="molecule type" value="Genomic_DNA"/>
</dbReference>
<evidence type="ECO:0000313" key="1">
    <source>
        <dbReference type="EMBL" id="MBM6500156.1"/>
    </source>
</evidence>
<dbReference type="Proteomes" id="UP000759529">
    <property type="component" value="Unassembled WGS sequence"/>
</dbReference>
<proteinExistence type="predicted"/>
<evidence type="ECO:0000313" key="2">
    <source>
        <dbReference type="Proteomes" id="UP000759529"/>
    </source>
</evidence>
<dbReference type="RefSeq" id="WP_187656804.1">
    <property type="nucleotide sequence ID" value="NZ_JACSOD020000498.1"/>
</dbReference>
<protein>
    <submittedName>
        <fullName evidence="1">Uncharacterized protein</fullName>
    </submittedName>
</protein>
<name>A0ABS2CZ25_9FLAO</name>
<keyword evidence="2" id="KW-1185">Reference proteome</keyword>
<organism evidence="1 2">
    <name type="scientific">Flavobacterium macrobrachii</name>
    <dbReference type="NCBI Taxonomy" id="591204"/>
    <lineage>
        <taxon>Bacteria</taxon>
        <taxon>Pseudomonadati</taxon>
        <taxon>Bacteroidota</taxon>
        <taxon>Flavobacteriia</taxon>
        <taxon>Flavobacteriales</taxon>
        <taxon>Flavobacteriaceae</taxon>
        <taxon>Flavobacterium</taxon>
    </lineage>
</organism>
<gene>
    <name evidence="1" type="ORF">H9X54_012700</name>
</gene>
<accession>A0ABS2CZ25</accession>
<reference evidence="1 2" key="1">
    <citation type="submission" date="2021-02" db="EMBL/GenBank/DDBJ databases">
        <authorList>
            <person name="Jung H.S."/>
            <person name="Chun B.H."/>
            <person name="Jeon C.O."/>
        </authorList>
    </citation>
    <scope>NUCLEOTIDE SEQUENCE [LARGE SCALE GENOMIC DNA]</scope>
    <source>
        <strain evidence="1 2">LMG 25203</strain>
    </source>
</reference>
<comment type="caution">
    <text evidence="1">The sequence shown here is derived from an EMBL/GenBank/DDBJ whole genome shotgun (WGS) entry which is preliminary data.</text>
</comment>